<name>X1MFC1_9ZZZZ</name>
<feature type="region of interest" description="Disordered" evidence="1">
    <location>
        <begin position="1"/>
        <end position="38"/>
    </location>
</feature>
<comment type="caution">
    <text evidence="2">The sequence shown here is derived from an EMBL/GenBank/DDBJ whole genome shotgun (WGS) entry which is preliminary data.</text>
</comment>
<evidence type="ECO:0000256" key="1">
    <source>
        <dbReference type="SAM" id="MobiDB-lite"/>
    </source>
</evidence>
<reference evidence="2" key="1">
    <citation type="journal article" date="2014" name="Front. Microbiol.">
        <title>High frequency of phylogenetically diverse reductive dehalogenase-homologous genes in deep subseafloor sedimentary metagenomes.</title>
        <authorList>
            <person name="Kawai M."/>
            <person name="Futagami T."/>
            <person name="Toyoda A."/>
            <person name="Takaki Y."/>
            <person name="Nishi S."/>
            <person name="Hori S."/>
            <person name="Arai W."/>
            <person name="Tsubouchi T."/>
            <person name="Morono Y."/>
            <person name="Uchiyama I."/>
            <person name="Ito T."/>
            <person name="Fujiyama A."/>
            <person name="Inagaki F."/>
            <person name="Takami H."/>
        </authorList>
    </citation>
    <scope>NUCLEOTIDE SEQUENCE</scope>
    <source>
        <strain evidence="2">Expedition CK06-06</strain>
    </source>
</reference>
<organism evidence="2">
    <name type="scientific">marine sediment metagenome</name>
    <dbReference type="NCBI Taxonomy" id="412755"/>
    <lineage>
        <taxon>unclassified sequences</taxon>
        <taxon>metagenomes</taxon>
        <taxon>ecological metagenomes</taxon>
    </lineage>
</organism>
<evidence type="ECO:0000313" key="2">
    <source>
        <dbReference type="EMBL" id="GAI13395.1"/>
    </source>
</evidence>
<dbReference type="AlphaFoldDB" id="X1MFC1"/>
<feature type="compositionally biased region" description="Polar residues" evidence="1">
    <location>
        <begin position="1"/>
        <end position="10"/>
    </location>
</feature>
<sequence>MSEATMTRISFSPGRPPPAAAKAEEVSALPPPSKGQLNKIVKQGGTKGGISKAYICLENSTDGYEWVQLAIST</sequence>
<gene>
    <name evidence="2" type="ORF">S06H3_09053</name>
</gene>
<dbReference type="EMBL" id="BARV01003920">
    <property type="protein sequence ID" value="GAI13395.1"/>
    <property type="molecule type" value="Genomic_DNA"/>
</dbReference>
<proteinExistence type="predicted"/>
<protein>
    <submittedName>
        <fullName evidence="2">Uncharacterized protein</fullName>
    </submittedName>
</protein>
<accession>X1MFC1</accession>